<protein>
    <submittedName>
        <fullName evidence="1">Uncharacterized protein</fullName>
    </submittedName>
</protein>
<name>A0A0F9G8V2_9ZZZZ</name>
<sequence>MGNTYVNPSPVADEAVRMLHNKLIAAAKVHRTYSKEFVANEKPTATKQGTTVSIKAPMYARVKNGASVDIVDINERSFDLVINQRKHVAFEISAQDMTLSFNEFS</sequence>
<accession>A0A0F9G8V2</accession>
<proteinExistence type="predicted"/>
<feature type="non-terminal residue" evidence="1">
    <location>
        <position position="105"/>
    </location>
</feature>
<comment type="caution">
    <text evidence="1">The sequence shown here is derived from an EMBL/GenBank/DDBJ whole genome shotgun (WGS) entry which is preliminary data.</text>
</comment>
<gene>
    <name evidence="1" type="ORF">LCGC14_2149790</name>
</gene>
<evidence type="ECO:0000313" key="1">
    <source>
        <dbReference type="EMBL" id="KKL65960.1"/>
    </source>
</evidence>
<dbReference type="EMBL" id="LAZR01027363">
    <property type="protein sequence ID" value="KKL65960.1"/>
    <property type="molecule type" value="Genomic_DNA"/>
</dbReference>
<reference evidence="1" key="1">
    <citation type="journal article" date="2015" name="Nature">
        <title>Complex archaea that bridge the gap between prokaryotes and eukaryotes.</title>
        <authorList>
            <person name="Spang A."/>
            <person name="Saw J.H."/>
            <person name="Jorgensen S.L."/>
            <person name="Zaremba-Niedzwiedzka K."/>
            <person name="Martijn J."/>
            <person name="Lind A.E."/>
            <person name="van Eijk R."/>
            <person name="Schleper C."/>
            <person name="Guy L."/>
            <person name="Ettema T.J."/>
        </authorList>
    </citation>
    <scope>NUCLEOTIDE SEQUENCE</scope>
</reference>
<organism evidence="1">
    <name type="scientific">marine sediment metagenome</name>
    <dbReference type="NCBI Taxonomy" id="412755"/>
    <lineage>
        <taxon>unclassified sequences</taxon>
        <taxon>metagenomes</taxon>
        <taxon>ecological metagenomes</taxon>
    </lineage>
</organism>
<dbReference type="AlphaFoldDB" id="A0A0F9G8V2"/>